<dbReference type="PROSITE" id="PS00108">
    <property type="entry name" value="PROTEIN_KINASE_ST"/>
    <property type="match status" value="1"/>
</dbReference>
<evidence type="ECO:0000313" key="11">
    <source>
        <dbReference type="EMBL" id="GHO49062.1"/>
    </source>
</evidence>
<dbReference type="GO" id="GO:0005524">
    <property type="term" value="F:ATP binding"/>
    <property type="evidence" value="ECO:0007669"/>
    <property type="project" value="UniProtKB-UniRule"/>
</dbReference>
<evidence type="ECO:0000256" key="1">
    <source>
        <dbReference type="ARBA" id="ARBA00012513"/>
    </source>
</evidence>
<dbReference type="InterPro" id="IPR036322">
    <property type="entry name" value="WD40_repeat_dom_sf"/>
</dbReference>
<dbReference type="Pfam" id="PF00400">
    <property type="entry name" value="WD40"/>
    <property type="match status" value="3"/>
</dbReference>
<protein>
    <recommendedName>
        <fullName evidence="1">non-specific serine/threonine protein kinase</fullName>
        <ecNumber evidence="1">2.7.11.1</ecNumber>
    </recommendedName>
</protein>
<accession>A0A8J3MU89</accession>
<dbReference type="InterPro" id="IPR017441">
    <property type="entry name" value="Protein_kinase_ATP_BS"/>
</dbReference>
<dbReference type="Gene3D" id="1.10.510.10">
    <property type="entry name" value="Transferase(Phosphotransferase) domain 1"/>
    <property type="match status" value="1"/>
</dbReference>
<proteinExistence type="predicted"/>
<keyword evidence="12" id="KW-1185">Reference proteome</keyword>
<dbReference type="Gene3D" id="2.130.10.10">
    <property type="entry name" value="YVTN repeat-like/Quinoprotein amine dehydrogenase"/>
    <property type="match status" value="3"/>
</dbReference>
<dbReference type="SUPFAM" id="SSF50978">
    <property type="entry name" value="WD40 repeat-like"/>
    <property type="match status" value="1"/>
</dbReference>
<evidence type="ECO:0000313" key="12">
    <source>
        <dbReference type="Proteomes" id="UP000612362"/>
    </source>
</evidence>
<keyword evidence="7 9" id="KW-0067">ATP-binding</keyword>
<evidence type="ECO:0000259" key="10">
    <source>
        <dbReference type="PROSITE" id="PS50011"/>
    </source>
</evidence>
<dbReference type="InterPro" id="IPR011009">
    <property type="entry name" value="Kinase-like_dom_sf"/>
</dbReference>
<keyword evidence="6" id="KW-0418">Kinase</keyword>
<dbReference type="GO" id="GO:0004674">
    <property type="term" value="F:protein serine/threonine kinase activity"/>
    <property type="evidence" value="ECO:0007669"/>
    <property type="project" value="UniProtKB-EC"/>
</dbReference>
<dbReference type="PROSITE" id="PS50082">
    <property type="entry name" value="WD_REPEATS_2"/>
    <property type="match status" value="2"/>
</dbReference>
<feature type="repeat" description="WD" evidence="8">
    <location>
        <begin position="700"/>
        <end position="739"/>
    </location>
</feature>
<dbReference type="EMBL" id="BNJF01000004">
    <property type="protein sequence ID" value="GHO49062.1"/>
    <property type="molecule type" value="Genomic_DNA"/>
</dbReference>
<evidence type="ECO:0000256" key="2">
    <source>
        <dbReference type="ARBA" id="ARBA00022574"/>
    </source>
</evidence>
<evidence type="ECO:0000256" key="5">
    <source>
        <dbReference type="ARBA" id="ARBA00022741"/>
    </source>
</evidence>
<dbReference type="InterPro" id="IPR015943">
    <property type="entry name" value="WD40/YVTN_repeat-like_dom_sf"/>
</dbReference>
<evidence type="ECO:0000256" key="8">
    <source>
        <dbReference type="PROSITE-ProRule" id="PRU00221"/>
    </source>
</evidence>
<name>A0A8J3MU89_9CHLR</name>
<feature type="domain" description="Protein kinase" evidence="10">
    <location>
        <begin position="16"/>
        <end position="274"/>
    </location>
</feature>
<evidence type="ECO:0000256" key="4">
    <source>
        <dbReference type="ARBA" id="ARBA00022737"/>
    </source>
</evidence>
<dbReference type="Proteomes" id="UP000612362">
    <property type="component" value="Unassembled WGS sequence"/>
</dbReference>
<dbReference type="PROSITE" id="PS00678">
    <property type="entry name" value="WD_REPEATS_1"/>
    <property type="match status" value="1"/>
</dbReference>
<dbReference type="PANTHER" id="PTHR43289">
    <property type="entry name" value="MITOGEN-ACTIVATED PROTEIN KINASE KINASE KINASE 20-RELATED"/>
    <property type="match status" value="1"/>
</dbReference>
<evidence type="ECO:0000256" key="3">
    <source>
        <dbReference type="ARBA" id="ARBA00022679"/>
    </source>
</evidence>
<dbReference type="RefSeq" id="WP_220198176.1">
    <property type="nucleotide sequence ID" value="NZ_BNJF01000004.1"/>
</dbReference>
<keyword evidence="2 8" id="KW-0853">WD repeat</keyword>
<feature type="binding site" evidence="9">
    <location>
        <position position="45"/>
    </location>
    <ligand>
        <name>ATP</name>
        <dbReference type="ChEBI" id="CHEBI:30616"/>
    </ligand>
</feature>
<dbReference type="Pfam" id="PF00069">
    <property type="entry name" value="Pkinase"/>
    <property type="match status" value="1"/>
</dbReference>
<dbReference type="CDD" id="cd14014">
    <property type="entry name" value="STKc_PknB_like"/>
    <property type="match status" value="1"/>
</dbReference>
<keyword evidence="4" id="KW-0677">Repeat</keyword>
<dbReference type="InterPro" id="IPR001680">
    <property type="entry name" value="WD40_rpt"/>
</dbReference>
<keyword evidence="3" id="KW-0808">Transferase</keyword>
<comment type="caution">
    <text evidence="11">The sequence shown here is derived from an EMBL/GenBank/DDBJ whole genome shotgun (WGS) entry which is preliminary data.</text>
</comment>
<evidence type="ECO:0000256" key="6">
    <source>
        <dbReference type="ARBA" id="ARBA00022777"/>
    </source>
</evidence>
<dbReference type="InterPro" id="IPR000719">
    <property type="entry name" value="Prot_kinase_dom"/>
</dbReference>
<dbReference type="InterPro" id="IPR019775">
    <property type="entry name" value="WD40_repeat_CS"/>
</dbReference>
<dbReference type="PROSITE" id="PS50294">
    <property type="entry name" value="WD_REPEATS_REGION"/>
    <property type="match status" value="2"/>
</dbReference>
<dbReference type="SUPFAM" id="SSF56112">
    <property type="entry name" value="Protein kinase-like (PK-like)"/>
    <property type="match status" value="1"/>
</dbReference>
<evidence type="ECO:0000256" key="7">
    <source>
        <dbReference type="ARBA" id="ARBA00022840"/>
    </source>
</evidence>
<sequence length="739" mass="80990">MTHLVGRFLGKQLGNYTLTKRLGAGGFAEVYLGLHKHLEMQAAIKVLQAQLSKADQEGFLAEARTVARLRHPHIVRILEFGIEDDTAYLVLNYAAHGTLRHYFERGVPHSPEAILPPLKQIASALQYAHDHGLIHRDIKPENMLLDEQDEVFLSDFGIATQVRNSRSQTVEEITGTIPYMAPEQLRGKPRPASDQYALAIVVYEWLTGTRPFQGESYLAIATQHLTTPPRSLRECVPEISLAVEQVILTALAKDYHRRYARVQDFAEALEQAHLSGRYLSPQDFTPGPVMSESTPPYALVAPYQIAQQLPIPPLGTGSTLAVAPTPDSLAPTRTAPPAYGTLPPQFSPITETPASTQGASYSRRALIGSGLITAMLVGSGLTWWGSTHFAFGTHPDTTNKSQYPSTNDTTITSRFLNQARLLHTYKHTSKLTSVAWSKDSTYVASVEGDTLLHVWNATTGEDLWSISNLSMPQILQIAWSPDGKALAVLENEGSTTNDYPLQMVEIFDTTSHQRRAYFTLPGQHIAWSPDSKFLAVSGRNTSGLGSTLLCIWDGNTNHDPLYTLSVPDAVEAIAWSPDSKQLALGLTNPNGAFSWTIIWTLGSKPDPDPYKHKFDLRNTLGDTATLSWSSTHNTWIASAGSTSVEIWDAGSLGKSYNQNYNQYATPVAWSPDGRYLASATTADQTIRVWNGQDLGLASTCAGHEDTITALAWSPDGRYLASTAGGLQQDQTVRVWQVGN</sequence>
<dbReference type="EC" id="2.7.11.1" evidence="1"/>
<feature type="repeat" description="WD" evidence="8">
    <location>
        <begin position="424"/>
        <end position="465"/>
    </location>
</feature>
<dbReference type="PROSITE" id="PS00107">
    <property type="entry name" value="PROTEIN_KINASE_ATP"/>
    <property type="match status" value="1"/>
</dbReference>
<dbReference type="AlphaFoldDB" id="A0A8J3MU89"/>
<evidence type="ECO:0000256" key="9">
    <source>
        <dbReference type="PROSITE-ProRule" id="PRU10141"/>
    </source>
</evidence>
<dbReference type="PANTHER" id="PTHR43289:SF6">
    <property type="entry name" value="SERINE_THREONINE-PROTEIN KINASE NEKL-3"/>
    <property type="match status" value="1"/>
</dbReference>
<dbReference type="SMART" id="SM00320">
    <property type="entry name" value="WD40"/>
    <property type="match status" value="6"/>
</dbReference>
<reference evidence="11" key="1">
    <citation type="submission" date="2020-10" db="EMBL/GenBank/DDBJ databases">
        <title>Taxonomic study of unclassified bacteria belonging to the class Ktedonobacteria.</title>
        <authorList>
            <person name="Yabe S."/>
            <person name="Wang C.M."/>
            <person name="Zheng Y."/>
            <person name="Sakai Y."/>
            <person name="Cavaletti L."/>
            <person name="Monciardini P."/>
            <person name="Donadio S."/>
        </authorList>
    </citation>
    <scope>NUCLEOTIDE SEQUENCE</scope>
    <source>
        <strain evidence="11">SOSP1-1</strain>
    </source>
</reference>
<dbReference type="InterPro" id="IPR008271">
    <property type="entry name" value="Ser/Thr_kinase_AS"/>
</dbReference>
<dbReference type="PROSITE" id="PS50011">
    <property type="entry name" value="PROTEIN_KINASE_DOM"/>
    <property type="match status" value="1"/>
</dbReference>
<gene>
    <name evidence="11" type="ORF">KSX_72250</name>
</gene>
<organism evidence="11 12">
    <name type="scientific">Ktedonospora formicarum</name>
    <dbReference type="NCBI Taxonomy" id="2778364"/>
    <lineage>
        <taxon>Bacteria</taxon>
        <taxon>Bacillati</taxon>
        <taxon>Chloroflexota</taxon>
        <taxon>Ktedonobacteria</taxon>
        <taxon>Ktedonobacterales</taxon>
        <taxon>Ktedonobacteraceae</taxon>
        <taxon>Ktedonospora</taxon>
    </lineage>
</organism>
<keyword evidence="5 9" id="KW-0547">Nucleotide-binding</keyword>
<dbReference type="SMART" id="SM00220">
    <property type="entry name" value="S_TKc"/>
    <property type="match status" value="1"/>
</dbReference>